<name>A0A0F8ZAU6_9ZZZZ</name>
<proteinExistence type="predicted"/>
<comment type="caution">
    <text evidence="1">The sequence shown here is derived from an EMBL/GenBank/DDBJ whole genome shotgun (WGS) entry which is preliminary data.</text>
</comment>
<reference evidence="1" key="1">
    <citation type="journal article" date="2015" name="Nature">
        <title>Complex archaea that bridge the gap between prokaryotes and eukaryotes.</title>
        <authorList>
            <person name="Spang A."/>
            <person name="Saw J.H."/>
            <person name="Jorgensen S.L."/>
            <person name="Zaremba-Niedzwiedzka K."/>
            <person name="Martijn J."/>
            <person name="Lind A.E."/>
            <person name="van Eijk R."/>
            <person name="Schleper C."/>
            <person name="Guy L."/>
            <person name="Ettema T.J."/>
        </authorList>
    </citation>
    <scope>NUCLEOTIDE SEQUENCE</scope>
</reference>
<evidence type="ECO:0000313" key="1">
    <source>
        <dbReference type="EMBL" id="KKK57206.1"/>
    </source>
</evidence>
<dbReference type="AlphaFoldDB" id="A0A0F8ZAU6"/>
<dbReference type="EMBL" id="LAZR01064602">
    <property type="protein sequence ID" value="KKK57206.1"/>
    <property type="molecule type" value="Genomic_DNA"/>
</dbReference>
<protein>
    <submittedName>
        <fullName evidence="1">Uncharacterized protein</fullName>
    </submittedName>
</protein>
<accession>A0A0F8ZAU6</accession>
<sequence length="103" mass="12272">MIEGLHFDIKFKEMKDHLEAKANHHFERKQFYFSQAQKLEEGNAEAMNYSGGDPVKVLKDKGNNHYQRMGFFQFMADHLVEGVTYRLSENDLMTLEFISRYFR</sequence>
<gene>
    <name evidence="1" type="ORF">LCGC14_3056830</name>
</gene>
<organism evidence="1">
    <name type="scientific">marine sediment metagenome</name>
    <dbReference type="NCBI Taxonomy" id="412755"/>
    <lineage>
        <taxon>unclassified sequences</taxon>
        <taxon>metagenomes</taxon>
        <taxon>ecological metagenomes</taxon>
    </lineage>
</organism>